<evidence type="ECO:0000256" key="2">
    <source>
        <dbReference type="ARBA" id="ARBA00022692"/>
    </source>
</evidence>
<dbReference type="EMBL" id="BPQV01000009">
    <property type="protein sequence ID" value="GJE28327.1"/>
    <property type="molecule type" value="Genomic_DNA"/>
</dbReference>
<accession>A0ABQ4TE80</accession>
<feature type="transmembrane region" description="Helical" evidence="6">
    <location>
        <begin position="318"/>
        <end position="339"/>
    </location>
</feature>
<evidence type="ECO:0000256" key="3">
    <source>
        <dbReference type="ARBA" id="ARBA00022989"/>
    </source>
</evidence>
<feature type="transmembrane region" description="Helical" evidence="6">
    <location>
        <begin position="55"/>
        <end position="74"/>
    </location>
</feature>
<feature type="transmembrane region" description="Helical" evidence="6">
    <location>
        <begin position="31"/>
        <end position="48"/>
    </location>
</feature>
<reference evidence="8" key="2">
    <citation type="submission" date="2021-08" db="EMBL/GenBank/DDBJ databases">
        <authorList>
            <person name="Tani A."/>
            <person name="Ola A."/>
            <person name="Ogura Y."/>
            <person name="Katsura K."/>
            <person name="Hayashi T."/>
        </authorList>
    </citation>
    <scope>NUCLEOTIDE SEQUENCE</scope>
    <source>
        <strain evidence="8">NBRC 15689</strain>
    </source>
</reference>
<dbReference type="Proteomes" id="UP001055156">
    <property type="component" value="Unassembled WGS sequence"/>
</dbReference>
<keyword evidence="3 6" id="KW-1133">Transmembrane helix</keyword>
<feature type="domain" description="O-antigen ligase-related" evidence="7">
    <location>
        <begin position="185"/>
        <end position="325"/>
    </location>
</feature>
<evidence type="ECO:0000259" key="7">
    <source>
        <dbReference type="Pfam" id="PF04932"/>
    </source>
</evidence>
<evidence type="ECO:0000256" key="5">
    <source>
        <dbReference type="SAM" id="MobiDB-lite"/>
    </source>
</evidence>
<feature type="transmembrane region" description="Helical" evidence="6">
    <location>
        <begin position="230"/>
        <end position="250"/>
    </location>
</feature>
<feature type="transmembrane region" description="Helical" evidence="6">
    <location>
        <begin position="155"/>
        <end position="172"/>
    </location>
</feature>
<evidence type="ECO:0000313" key="9">
    <source>
        <dbReference type="Proteomes" id="UP001055156"/>
    </source>
</evidence>
<gene>
    <name evidence="8" type="ORF">LKMONMHP_3197</name>
</gene>
<dbReference type="Pfam" id="PF04932">
    <property type="entry name" value="Wzy_C"/>
    <property type="match status" value="1"/>
</dbReference>
<keyword evidence="2 6" id="KW-0812">Transmembrane</keyword>
<dbReference type="InterPro" id="IPR007016">
    <property type="entry name" value="O-antigen_ligase-rel_domated"/>
</dbReference>
<name>A0ABQ4TE80_METOR</name>
<evidence type="ECO:0000256" key="1">
    <source>
        <dbReference type="ARBA" id="ARBA00004141"/>
    </source>
</evidence>
<sequence length="448" mass="49186">MRVVVEGVAKALLAAFIFFACFAFSETSPYDVVAIPTMLLWLMLGIRLHRGILPLVGLLLLYFAAITTALLPYVDEPVPLMWTIQLGYLIVTCLFFAMLFSDETHRRMELALRAYTASCVFSASLGILGYLGLIGNEDLFSKYGRASGTFQDPNVFGSFLTLGALYPMHALLTGTARRPFLCVLATLVVLAGIFLSFSRGSWGGTVVAVGLMVASVFVTSRSPRLRRRILTITAVTAALGLVTMVGLLSVDSVAKQFEARASVTQDYDEGETGRFGNQIRGMEMLLELPFGMGPMHWRQIFRLEPHNSYIGSFANGGWFGGAVFIGLVLATGFVGFRLLARDTPFRSHAQIVWPALLMFFLQAVQIDVEKWRHVYMMLGMIWALEAARLNWEARGRSIGLTRGEEKLDACCTAKPNLNSRAAGSSAQRDSSISASRSTFDASHETHLG</sequence>
<organism evidence="8 9">
    <name type="scientific">Methylobacterium organophilum</name>
    <dbReference type="NCBI Taxonomy" id="410"/>
    <lineage>
        <taxon>Bacteria</taxon>
        <taxon>Pseudomonadati</taxon>
        <taxon>Pseudomonadota</taxon>
        <taxon>Alphaproteobacteria</taxon>
        <taxon>Hyphomicrobiales</taxon>
        <taxon>Methylobacteriaceae</taxon>
        <taxon>Methylobacterium</taxon>
    </lineage>
</organism>
<feature type="compositionally biased region" description="Low complexity" evidence="5">
    <location>
        <begin position="422"/>
        <end position="440"/>
    </location>
</feature>
<feature type="transmembrane region" description="Helical" evidence="6">
    <location>
        <begin position="7"/>
        <end position="25"/>
    </location>
</feature>
<feature type="transmembrane region" description="Helical" evidence="6">
    <location>
        <begin position="112"/>
        <end position="135"/>
    </location>
</feature>
<feature type="transmembrane region" description="Helical" evidence="6">
    <location>
        <begin position="201"/>
        <end position="218"/>
    </location>
</feature>
<feature type="transmembrane region" description="Helical" evidence="6">
    <location>
        <begin position="80"/>
        <end position="100"/>
    </location>
</feature>
<feature type="region of interest" description="Disordered" evidence="5">
    <location>
        <begin position="418"/>
        <end position="448"/>
    </location>
</feature>
<evidence type="ECO:0000256" key="4">
    <source>
        <dbReference type="ARBA" id="ARBA00023136"/>
    </source>
</evidence>
<dbReference type="PROSITE" id="PS51257">
    <property type="entry name" value="PROKAR_LIPOPROTEIN"/>
    <property type="match status" value="1"/>
</dbReference>
<keyword evidence="4 6" id="KW-0472">Membrane</keyword>
<comment type="subcellular location">
    <subcellularLocation>
        <location evidence="1">Membrane</location>
        <topology evidence="1">Multi-pass membrane protein</topology>
    </subcellularLocation>
</comment>
<protein>
    <recommendedName>
        <fullName evidence="7">O-antigen ligase-related domain-containing protein</fullName>
    </recommendedName>
</protein>
<reference evidence="8" key="1">
    <citation type="journal article" date="2021" name="Front. Microbiol.">
        <title>Comprehensive Comparative Genomics and Phenotyping of Methylobacterium Species.</title>
        <authorList>
            <person name="Alessa O."/>
            <person name="Ogura Y."/>
            <person name="Fujitani Y."/>
            <person name="Takami H."/>
            <person name="Hayashi T."/>
            <person name="Sahin N."/>
            <person name="Tani A."/>
        </authorList>
    </citation>
    <scope>NUCLEOTIDE SEQUENCE</scope>
    <source>
        <strain evidence="8">NBRC 15689</strain>
    </source>
</reference>
<comment type="caution">
    <text evidence="8">The sequence shown here is derived from an EMBL/GenBank/DDBJ whole genome shotgun (WGS) entry which is preliminary data.</text>
</comment>
<feature type="transmembrane region" description="Helical" evidence="6">
    <location>
        <begin position="179"/>
        <end position="195"/>
    </location>
</feature>
<dbReference type="PANTHER" id="PTHR37422">
    <property type="entry name" value="TEICHURONIC ACID BIOSYNTHESIS PROTEIN TUAE"/>
    <property type="match status" value="1"/>
</dbReference>
<dbReference type="PANTHER" id="PTHR37422:SF21">
    <property type="entry name" value="EXOQ-LIKE PROTEIN"/>
    <property type="match status" value="1"/>
</dbReference>
<dbReference type="InterPro" id="IPR051533">
    <property type="entry name" value="WaaL-like"/>
</dbReference>
<proteinExistence type="predicted"/>
<keyword evidence="9" id="KW-1185">Reference proteome</keyword>
<evidence type="ECO:0000256" key="6">
    <source>
        <dbReference type="SAM" id="Phobius"/>
    </source>
</evidence>
<evidence type="ECO:0000313" key="8">
    <source>
        <dbReference type="EMBL" id="GJE28327.1"/>
    </source>
</evidence>